<dbReference type="AlphaFoldDB" id="A0A917F8Y1"/>
<evidence type="ECO:0000256" key="6">
    <source>
        <dbReference type="ARBA" id="ARBA00022692"/>
    </source>
</evidence>
<keyword evidence="9" id="KW-0406">Ion transport</keyword>
<evidence type="ECO:0000256" key="1">
    <source>
        <dbReference type="ARBA" id="ARBA00004651"/>
    </source>
</evidence>
<comment type="caution">
    <text evidence="12">The sequence shown here is derived from an EMBL/GenBank/DDBJ whole genome shotgun (WGS) entry which is preliminary data.</text>
</comment>
<dbReference type="Proteomes" id="UP000632498">
    <property type="component" value="Unassembled WGS sequence"/>
</dbReference>
<dbReference type="Pfam" id="PF01544">
    <property type="entry name" value="CorA"/>
    <property type="match status" value="1"/>
</dbReference>
<keyword evidence="8 11" id="KW-1133">Transmembrane helix</keyword>
<dbReference type="GO" id="GO:0015087">
    <property type="term" value="F:cobalt ion transmembrane transporter activity"/>
    <property type="evidence" value="ECO:0007669"/>
    <property type="project" value="TreeGrafter"/>
</dbReference>
<keyword evidence="5" id="KW-0997">Cell inner membrane</keyword>
<keyword evidence="10 11" id="KW-0472">Membrane</keyword>
<dbReference type="SUPFAM" id="SSF144083">
    <property type="entry name" value="Magnesium transport protein CorA, transmembrane region"/>
    <property type="match status" value="1"/>
</dbReference>
<dbReference type="GO" id="GO:0005886">
    <property type="term" value="C:plasma membrane"/>
    <property type="evidence" value="ECO:0007669"/>
    <property type="project" value="UniProtKB-SubCell"/>
</dbReference>
<evidence type="ECO:0000256" key="4">
    <source>
        <dbReference type="ARBA" id="ARBA00022475"/>
    </source>
</evidence>
<dbReference type="GO" id="GO:0050897">
    <property type="term" value="F:cobalt ion binding"/>
    <property type="evidence" value="ECO:0007669"/>
    <property type="project" value="TreeGrafter"/>
</dbReference>
<keyword evidence="7" id="KW-0862">Zinc</keyword>
<evidence type="ECO:0000256" key="9">
    <source>
        <dbReference type="ARBA" id="ARBA00023065"/>
    </source>
</evidence>
<proteinExistence type="inferred from homology"/>
<name>A0A917F8Y1_9PROT</name>
<evidence type="ECO:0000256" key="11">
    <source>
        <dbReference type="SAM" id="Phobius"/>
    </source>
</evidence>
<evidence type="ECO:0000313" key="12">
    <source>
        <dbReference type="EMBL" id="GGF61006.1"/>
    </source>
</evidence>
<evidence type="ECO:0000256" key="2">
    <source>
        <dbReference type="ARBA" id="ARBA00009765"/>
    </source>
</evidence>
<keyword evidence="6 11" id="KW-0812">Transmembrane</keyword>
<dbReference type="GO" id="GO:0000287">
    <property type="term" value="F:magnesium ion binding"/>
    <property type="evidence" value="ECO:0007669"/>
    <property type="project" value="TreeGrafter"/>
</dbReference>
<dbReference type="EMBL" id="BMHV01000008">
    <property type="protein sequence ID" value="GGF61006.1"/>
    <property type="molecule type" value="Genomic_DNA"/>
</dbReference>
<accession>A0A917F8Y1</accession>
<keyword evidence="3" id="KW-0813">Transport</keyword>
<dbReference type="GO" id="GO:0015095">
    <property type="term" value="F:magnesium ion transmembrane transporter activity"/>
    <property type="evidence" value="ECO:0007669"/>
    <property type="project" value="TreeGrafter"/>
</dbReference>
<dbReference type="RefSeq" id="WP_188663094.1">
    <property type="nucleotide sequence ID" value="NZ_BMHV01000008.1"/>
</dbReference>
<gene>
    <name evidence="12" type="ORF">GCM10011332_13490</name>
</gene>
<dbReference type="InterPro" id="IPR045861">
    <property type="entry name" value="CorA_cytoplasmic_dom"/>
</dbReference>
<feature type="transmembrane region" description="Helical" evidence="11">
    <location>
        <begin position="293"/>
        <end position="313"/>
    </location>
</feature>
<organism evidence="12 13">
    <name type="scientific">Terasakiella brassicae</name>
    <dbReference type="NCBI Taxonomy" id="1634917"/>
    <lineage>
        <taxon>Bacteria</taxon>
        <taxon>Pseudomonadati</taxon>
        <taxon>Pseudomonadota</taxon>
        <taxon>Alphaproteobacteria</taxon>
        <taxon>Rhodospirillales</taxon>
        <taxon>Terasakiellaceae</taxon>
        <taxon>Terasakiella</taxon>
    </lineage>
</organism>
<sequence length="319" mass="35969">MSQFAYHIRPGGDHQPIKLENLTSAPLQDGFLWVNLDPQDEACPYLLKKLVEIDSATSEALFNNSLRPRLELNEDDIYLSVRGVNLRETDCPEDMVNLRILVTPHALLTFHTRDLVSVATLKSQIDKKQTFSSQSSLLARLISLMIELIGNEIEDIADLVTKMEEQSLSDNLDGLQDDLSPVRRSLLGFQKHLQPQANILHRLCEADSKWVKKRERTLLKNMAEKLSTQVGELDHLRQRTTVLQEEIKSAQTEKMNNTMYRLTIVATLMLPLSLFAGLMGANVGGIPFAENPYGFFILCLISLGIGLGVYLGLKKLKWI</sequence>
<reference evidence="12" key="2">
    <citation type="submission" date="2020-09" db="EMBL/GenBank/DDBJ databases">
        <authorList>
            <person name="Sun Q."/>
            <person name="Zhou Y."/>
        </authorList>
    </citation>
    <scope>NUCLEOTIDE SEQUENCE</scope>
    <source>
        <strain evidence="12">CGMCC 1.15254</strain>
    </source>
</reference>
<comment type="similarity">
    <text evidence="2">Belongs to the CorA metal ion transporter (MIT) (TC 1.A.35) family.</text>
</comment>
<dbReference type="InterPro" id="IPR002523">
    <property type="entry name" value="MgTranspt_CorA/ZnTranspt_ZntB"/>
</dbReference>
<evidence type="ECO:0000256" key="8">
    <source>
        <dbReference type="ARBA" id="ARBA00022989"/>
    </source>
</evidence>
<dbReference type="PANTHER" id="PTHR46494">
    <property type="entry name" value="CORA FAMILY METAL ION TRANSPORTER (EUROFUNG)"/>
    <property type="match status" value="1"/>
</dbReference>
<evidence type="ECO:0000313" key="13">
    <source>
        <dbReference type="Proteomes" id="UP000632498"/>
    </source>
</evidence>
<feature type="transmembrane region" description="Helical" evidence="11">
    <location>
        <begin position="262"/>
        <end position="281"/>
    </location>
</feature>
<dbReference type="PANTHER" id="PTHR46494:SF3">
    <property type="entry name" value="ZINC TRANSPORT PROTEIN ZNTB"/>
    <property type="match status" value="1"/>
</dbReference>
<protein>
    <submittedName>
        <fullName evidence="12">Zinc transporter ZntB</fullName>
    </submittedName>
</protein>
<keyword evidence="13" id="KW-1185">Reference proteome</keyword>
<dbReference type="Gene3D" id="3.30.460.20">
    <property type="entry name" value="CorA soluble domain-like"/>
    <property type="match status" value="1"/>
</dbReference>
<dbReference type="InterPro" id="IPR045863">
    <property type="entry name" value="CorA_TM1_TM2"/>
</dbReference>
<dbReference type="Gene3D" id="1.20.58.340">
    <property type="entry name" value="Magnesium transport protein CorA, transmembrane region"/>
    <property type="match status" value="2"/>
</dbReference>
<dbReference type="SUPFAM" id="SSF143865">
    <property type="entry name" value="CorA soluble domain-like"/>
    <property type="match status" value="1"/>
</dbReference>
<evidence type="ECO:0000256" key="10">
    <source>
        <dbReference type="ARBA" id="ARBA00023136"/>
    </source>
</evidence>
<evidence type="ECO:0000256" key="3">
    <source>
        <dbReference type="ARBA" id="ARBA00022448"/>
    </source>
</evidence>
<reference evidence="12" key="1">
    <citation type="journal article" date="2014" name="Int. J. Syst. Evol. Microbiol.">
        <title>Complete genome sequence of Corynebacterium casei LMG S-19264T (=DSM 44701T), isolated from a smear-ripened cheese.</title>
        <authorList>
            <consortium name="US DOE Joint Genome Institute (JGI-PGF)"/>
            <person name="Walter F."/>
            <person name="Albersmeier A."/>
            <person name="Kalinowski J."/>
            <person name="Ruckert C."/>
        </authorList>
    </citation>
    <scope>NUCLEOTIDE SEQUENCE</scope>
    <source>
        <strain evidence="12">CGMCC 1.15254</strain>
    </source>
</reference>
<comment type="subcellular location">
    <subcellularLocation>
        <location evidence="1">Cell membrane</location>
        <topology evidence="1">Multi-pass membrane protein</topology>
    </subcellularLocation>
</comment>
<evidence type="ECO:0000256" key="5">
    <source>
        <dbReference type="ARBA" id="ARBA00022519"/>
    </source>
</evidence>
<keyword evidence="4" id="KW-1003">Cell membrane</keyword>
<evidence type="ECO:0000256" key="7">
    <source>
        <dbReference type="ARBA" id="ARBA00022833"/>
    </source>
</evidence>